<feature type="region of interest" description="Disordered" evidence="9">
    <location>
        <begin position="1"/>
        <end position="42"/>
    </location>
</feature>
<dbReference type="Pfam" id="PF17919">
    <property type="entry name" value="RT_RNaseH_2"/>
    <property type="match status" value="1"/>
</dbReference>
<dbReference type="Pfam" id="PF13650">
    <property type="entry name" value="Asp_protease_2"/>
    <property type="match status" value="1"/>
</dbReference>
<feature type="domain" description="Integrase catalytic" evidence="11">
    <location>
        <begin position="1096"/>
        <end position="1249"/>
    </location>
</feature>
<dbReference type="AlphaFoldDB" id="A0AAD8R0T1"/>
<evidence type="ECO:0000256" key="7">
    <source>
        <dbReference type="ARBA" id="ARBA00022918"/>
    </source>
</evidence>
<dbReference type="Pfam" id="PF00665">
    <property type="entry name" value="rve"/>
    <property type="match status" value="1"/>
</dbReference>
<feature type="compositionally biased region" description="Low complexity" evidence="9">
    <location>
        <begin position="417"/>
        <end position="426"/>
    </location>
</feature>
<dbReference type="InterPro" id="IPR012337">
    <property type="entry name" value="RNaseH-like_sf"/>
</dbReference>
<evidence type="ECO:0000259" key="10">
    <source>
        <dbReference type="PROSITE" id="PS50878"/>
    </source>
</evidence>
<protein>
    <submittedName>
        <fullName evidence="12">Uncharacterized protein</fullName>
    </submittedName>
</protein>
<evidence type="ECO:0000259" key="11">
    <source>
        <dbReference type="PROSITE" id="PS50994"/>
    </source>
</evidence>
<keyword evidence="13" id="KW-1185">Reference proteome</keyword>
<keyword evidence="7" id="KW-0695">RNA-directed DNA polymerase</keyword>
<dbReference type="InterPro" id="IPR041588">
    <property type="entry name" value="Integrase_H2C2"/>
</dbReference>
<dbReference type="InterPro" id="IPR001584">
    <property type="entry name" value="Integrase_cat-core"/>
</dbReference>
<evidence type="ECO:0000256" key="3">
    <source>
        <dbReference type="ARBA" id="ARBA00022695"/>
    </source>
</evidence>
<dbReference type="InterPro" id="IPR050951">
    <property type="entry name" value="Retrovirus_Pol_polyprotein"/>
</dbReference>
<dbReference type="CDD" id="cd00303">
    <property type="entry name" value="retropepsin_like"/>
    <property type="match status" value="1"/>
</dbReference>
<feature type="compositionally biased region" description="Basic residues" evidence="9">
    <location>
        <begin position="176"/>
        <end position="196"/>
    </location>
</feature>
<reference evidence="12" key="1">
    <citation type="submission" date="2023-07" db="EMBL/GenBank/DDBJ databases">
        <title>A chromosome-level genome assembly of Lolium multiflorum.</title>
        <authorList>
            <person name="Chen Y."/>
            <person name="Copetti D."/>
            <person name="Kolliker R."/>
            <person name="Studer B."/>
        </authorList>
    </citation>
    <scope>NUCLEOTIDE SEQUENCE</scope>
    <source>
        <strain evidence="12">02402/16</strain>
        <tissue evidence="12">Leaf</tissue>
    </source>
</reference>
<dbReference type="InterPro" id="IPR000477">
    <property type="entry name" value="RT_dom"/>
</dbReference>
<accession>A0AAD8R0T1</accession>
<dbReference type="PROSITE" id="PS50878">
    <property type="entry name" value="RT_POL"/>
    <property type="match status" value="1"/>
</dbReference>
<name>A0AAD8R0T1_LOLMU</name>
<dbReference type="Gene3D" id="2.40.70.10">
    <property type="entry name" value="Acid Proteases"/>
    <property type="match status" value="1"/>
</dbReference>
<dbReference type="SUPFAM" id="SSF53098">
    <property type="entry name" value="Ribonuclease H-like"/>
    <property type="match status" value="1"/>
</dbReference>
<feature type="compositionally biased region" description="Pro residues" evidence="9">
    <location>
        <begin position="264"/>
        <end position="273"/>
    </location>
</feature>
<dbReference type="EMBL" id="JAUUTY010000007">
    <property type="protein sequence ID" value="KAK1610874.1"/>
    <property type="molecule type" value="Genomic_DNA"/>
</dbReference>
<keyword evidence="3" id="KW-0548">Nucleotidyltransferase</keyword>
<dbReference type="SUPFAM" id="SSF56672">
    <property type="entry name" value="DNA/RNA polymerases"/>
    <property type="match status" value="1"/>
</dbReference>
<dbReference type="InterPro" id="IPR043502">
    <property type="entry name" value="DNA/RNA_pol_sf"/>
</dbReference>
<keyword evidence="1" id="KW-0645">Protease</keyword>
<feature type="compositionally biased region" description="Low complexity" evidence="9">
    <location>
        <begin position="222"/>
        <end position="236"/>
    </location>
</feature>
<dbReference type="InterPro" id="IPR021109">
    <property type="entry name" value="Peptidase_aspartic_dom_sf"/>
</dbReference>
<dbReference type="Pfam" id="PF00078">
    <property type="entry name" value="RVT_1"/>
    <property type="match status" value="1"/>
</dbReference>
<sequence length="1249" mass="137165">MSEVWSCSPRSGSGGGAGLADPDSGVPDRGRTSMPRVGSPKSRFCCHDQEIEEAYVELLDSSEQTLGCMLELQEALLERNEAAKGPNDKVPGSNVENDEWLEVQKSHGLLLGPPVPRRRLRRHDAAALTGAAAAETAAAAPTGLDLLPATLADLADSLRAIRFELARSGPASTRRPTARLRRLQRSPRGGRHRPRQFPHGSTRRPSTLGRCGATAVQQPAHPFGGRAGLRPARARPSTGPPEVPQVPPRHNSRPASPSWSSPPTTAPPIPEPAEPVKFRGQRTLSAAARGSPPITYGRRADLVLRPRAGRRWDAVLGALRDLCLQRFGPTLRGSRLAELGRLAFTTTVQDFADRFQALACHAPGVSARQRADLFTAMYYARAYEQRAIAMQQVYAQRGSARPTLSPAPTPTAPTRPAPAAAPAGPPALTRPFKRLTAAEQLQQRRQGLCFNCDEKYAPGQTCARLFYLETVDDTDVEALTVELASATITEAGVTTYAPVDASAFVVSLHAMASIKTAKTMLLPVTINGERLTALVDTGSTHNFLSNTAMRRHALQPAGSEKYSVTVANGDRLTCQGVARQVPVLVGDEPFSIDCVGIDLGCYDFILGLDFEHLRPHPDFDVAVQRPVLLVRKADDTWRFCIDFRALNTVTSKDKFPIPVDELLDELHGARFFTKLDLRSGYHQVRMHPDDIAKTAFRTHHGHYEFLVMPFGLSNAPATFQALMNDVLSPYLRRFVLVFFDDILIYSASWAEHLLHVAIIFNELRAHRLHLKRSKCSFGTTSVAYLGHVISADGFAMDADKVAVVAAWPTPQSPRALRGFLGLAGYYRRYIQDFGLIAAPLTCLLRRDAFSWEEEAATAFAALQRALTTGPVLQMPDFDEPFVVDCDASGIGFGAVLHQGEGPLAFFSRPFAARHHKLAAYERELMGCATGGRIFGAGHSVCAPLCLKFLLDQRLSTVQHRWISKLSADFTVEYRPAASTQSPMPCPAATSTTPWTRPRSLRQRLADGELAAPWHLDEGLFLHGHRIFVPDHRDLRHQALSLAHSAGHEGVQKTLHRLRADFYIPGDGVLVRDWVRACVTCQRNKTETLRPAGLLQPLDVPSQVWANISMDFIEGLPKVGGKSVILTVVDRFSKYAHFIALGHPYTAASVARAFFDGIVRFHGFPSSIVSDRDPVFTGHVWRDLFGLAGVKLRMSTAFHPQTDGQSEVVNKIIAMYLRCITGDRPRAWVDWLAWAEYCQHVLHSALPLLL</sequence>
<dbReference type="PROSITE" id="PS50994">
    <property type="entry name" value="INTEGRASE"/>
    <property type="match status" value="1"/>
</dbReference>
<evidence type="ECO:0000256" key="9">
    <source>
        <dbReference type="SAM" id="MobiDB-lite"/>
    </source>
</evidence>
<proteinExistence type="predicted"/>
<keyword evidence="4" id="KW-0540">Nuclease</keyword>
<evidence type="ECO:0000313" key="12">
    <source>
        <dbReference type="EMBL" id="KAK1610874.1"/>
    </source>
</evidence>
<evidence type="ECO:0000256" key="2">
    <source>
        <dbReference type="ARBA" id="ARBA00022679"/>
    </source>
</evidence>
<dbReference type="Gene3D" id="3.30.420.10">
    <property type="entry name" value="Ribonuclease H-like superfamily/Ribonuclease H"/>
    <property type="match status" value="1"/>
</dbReference>
<dbReference type="Gene3D" id="1.10.340.70">
    <property type="match status" value="1"/>
</dbReference>
<dbReference type="GO" id="GO:0008233">
    <property type="term" value="F:peptidase activity"/>
    <property type="evidence" value="ECO:0007669"/>
    <property type="project" value="UniProtKB-KW"/>
</dbReference>
<dbReference type="GO" id="GO:0003964">
    <property type="term" value="F:RNA-directed DNA polymerase activity"/>
    <property type="evidence" value="ECO:0007669"/>
    <property type="project" value="UniProtKB-KW"/>
</dbReference>
<comment type="caution">
    <text evidence="12">The sequence shown here is derived from an EMBL/GenBank/DDBJ whole genome shotgun (WGS) entry which is preliminary data.</text>
</comment>
<keyword evidence="5" id="KW-0255">Endonuclease</keyword>
<evidence type="ECO:0000256" key="1">
    <source>
        <dbReference type="ARBA" id="ARBA00022670"/>
    </source>
</evidence>
<feature type="region of interest" description="Disordered" evidence="9">
    <location>
        <begin position="169"/>
        <end position="275"/>
    </location>
</feature>
<dbReference type="GO" id="GO:0003676">
    <property type="term" value="F:nucleic acid binding"/>
    <property type="evidence" value="ECO:0007669"/>
    <property type="project" value="InterPro"/>
</dbReference>
<feature type="compositionally biased region" description="Low complexity" evidence="9">
    <location>
        <begin position="254"/>
        <end position="263"/>
    </location>
</feature>
<keyword evidence="8" id="KW-0511">Multifunctional enzyme</keyword>
<feature type="compositionally biased region" description="Pro residues" evidence="9">
    <location>
        <begin position="405"/>
        <end position="416"/>
    </location>
</feature>
<dbReference type="InterPro" id="IPR041577">
    <property type="entry name" value="RT_RNaseH_2"/>
</dbReference>
<organism evidence="12 13">
    <name type="scientific">Lolium multiflorum</name>
    <name type="common">Italian ryegrass</name>
    <name type="synonym">Lolium perenne subsp. multiflorum</name>
    <dbReference type="NCBI Taxonomy" id="4521"/>
    <lineage>
        <taxon>Eukaryota</taxon>
        <taxon>Viridiplantae</taxon>
        <taxon>Streptophyta</taxon>
        <taxon>Embryophyta</taxon>
        <taxon>Tracheophyta</taxon>
        <taxon>Spermatophyta</taxon>
        <taxon>Magnoliopsida</taxon>
        <taxon>Liliopsida</taxon>
        <taxon>Poales</taxon>
        <taxon>Poaceae</taxon>
        <taxon>BOP clade</taxon>
        <taxon>Pooideae</taxon>
        <taxon>Poodae</taxon>
        <taxon>Poeae</taxon>
        <taxon>Poeae Chloroplast Group 2 (Poeae type)</taxon>
        <taxon>Loliodinae</taxon>
        <taxon>Loliinae</taxon>
        <taxon>Lolium</taxon>
    </lineage>
</organism>
<dbReference type="GO" id="GO:0006508">
    <property type="term" value="P:proteolysis"/>
    <property type="evidence" value="ECO:0007669"/>
    <property type="project" value="UniProtKB-KW"/>
</dbReference>
<dbReference type="InterPro" id="IPR043128">
    <property type="entry name" value="Rev_trsase/Diguanyl_cyclase"/>
</dbReference>
<evidence type="ECO:0000256" key="5">
    <source>
        <dbReference type="ARBA" id="ARBA00022759"/>
    </source>
</evidence>
<dbReference type="PANTHER" id="PTHR37984">
    <property type="entry name" value="PROTEIN CBG26694"/>
    <property type="match status" value="1"/>
</dbReference>
<dbReference type="GO" id="GO:0015074">
    <property type="term" value="P:DNA integration"/>
    <property type="evidence" value="ECO:0007669"/>
    <property type="project" value="InterPro"/>
</dbReference>
<evidence type="ECO:0000256" key="8">
    <source>
        <dbReference type="ARBA" id="ARBA00023268"/>
    </source>
</evidence>
<dbReference type="Proteomes" id="UP001231189">
    <property type="component" value="Unassembled WGS sequence"/>
</dbReference>
<dbReference type="Gene3D" id="3.10.10.10">
    <property type="entry name" value="HIV Type 1 Reverse Transcriptase, subunit A, domain 1"/>
    <property type="match status" value="1"/>
</dbReference>
<keyword evidence="6" id="KW-0378">Hydrolase</keyword>
<dbReference type="GO" id="GO:0004519">
    <property type="term" value="F:endonuclease activity"/>
    <property type="evidence" value="ECO:0007669"/>
    <property type="project" value="UniProtKB-KW"/>
</dbReference>
<evidence type="ECO:0000256" key="6">
    <source>
        <dbReference type="ARBA" id="ARBA00022801"/>
    </source>
</evidence>
<dbReference type="Gene3D" id="3.30.70.270">
    <property type="match status" value="2"/>
</dbReference>
<dbReference type="SUPFAM" id="SSF50630">
    <property type="entry name" value="Acid proteases"/>
    <property type="match status" value="1"/>
</dbReference>
<dbReference type="CDD" id="cd01647">
    <property type="entry name" value="RT_LTR"/>
    <property type="match status" value="1"/>
</dbReference>
<keyword evidence="2" id="KW-0808">Transferase</keyword>
<dbReference type="Pfam" id="PF17921">
    <property type="entry name" value="Integrase_H2C2"/>
    <property type="match status" value="1"/>
</dbReference>
<dbReference type="FunFam" id="3.10.10.10:FF:000007">
    <property type="entry name" value="Retrovirus-related Pol polyprotein from transposon 17.6-like Protein"/>
    <property type="match status" value="1"/>
</dbReference>
<dbReference type="FunFam" id="3.30.70.270:FF:000020">
    <property type="entry name" value="Transposon Tf2-6 polyprotein-like Protein"/>
    <property type="match status" value="1"/>
</dbReference>
<feature type="compositionally biased region" description="Pro residues" evidence="9">
    <location>
        <begin position="238"/>
        <end position="247"/>
    </location>
</feature>
<gene>
    <name evidence="12" type="ORF">QYE76_034547</name>
</gene>
<feature type="domain" description="Reverse transcriptase" evidence="10">
    <location>
        <begin position="611"/>
        <end position="789"/>
    </location>
</feature>
<dbReference type="InterPro" id="IPR036397">
    <property type="entry name" value="RNaseH_sf"/>
</dbReference>
<feature type="region of interest" description="Disordered" evidence="9">
    <location>
        <begin position="399"/>
        <end position="426"/>
    </location>
</feature>
<evidence type="ECO:0000313" key="13">
    <source>
        <dbReference type="Proteomes" id="UP001231189"/>
    </source>
</evidence>
<dbReference type="PANTHER" id="PTHR37984:SF5">
    <property type="entry name" value="PROTEIN NYNRIN-LIKE"/>
    <property type="match status" value="1"/>
</dbReference>
<evidence type="ECO:0000256" key="4">
    <source>
        <dbReference type="ARBA" id="ARBA00022722"/>
    </source>
</evidence>